<keyword evidence="2" id="KW-0812">Transmembrane</keyword>
<dbReference type="AlphaFoldDB" id="A0AA88XF78"/>
<evidence type="ECO:0008006" key="5">
    <source>
        <dbReference type="Google" id="ProtNLM"/>
    </source>
</evidence>
<reference evidence="3" key="1">
    <citation type="submission" date="2019-08" db="EMBL/GenBank/DDBJ databases">
        <title>The improved chromosome-level genome for the pearl oyster Pinctada fucata martensii using PacBio sequencing and Hi-C.</title>
        <authorList>
            <person name="Zheng Z."/>
        </authorList>
    </citation>
    <scope>NUCLEOTIDE SEQUENCE</scope>
    <source>
        <strain evidence="3">ZZ-2019</strain>
        <tissue evidence="3">Adductor muscle</tissue>
    </source>
</reference>
<evidence type="ECO:0000313" key="3">
    <source>
        <dbReference type="EMBL" id="KAK3083956.1"/>
    </source>
</evidence>
<dbReference type="Proteomes" id="UP001186944">
    <property type="component" value="Unassembled WGS sequence"/>
</dbReference>
<keyword evidence="2" id="KW-0472">Membrane</keyword>
<name>A0AA88XF78_PINIB</name>
<feature type="transmembrane region" description="Helical" evidence="2">
    <location>
        <begin position="71"/>
        <end position="90"/>
    </location>
</feature>
<dbReference type="SUPFAM" id="SSF81321">
    <property type="entry name" value="Family A G protein-coupled receptor-like"/>
    <property type="match status" value="1"/>
</dbReference>
<gene>
    <name evidence="3" type="ORF">FSP39_005968</name>
</gene>
<keyword evidence="4" id="KW-1185">Reference proteome</keyword>
<feature type="transmembrane region" description="Helical" evidence="2">
    <location>
        <begin position="119"/>
        <end position="140"/>
    </location>
</feature>
<dbReference type="Gene3D" id="1.20.1070.10">
    <property type="entry name" value="Rhodopsin 7-helix transmembrane proteins"/>
    <property type="match status" value="1"/>
</dbReference>
<accession>A0AA88XF78</accession>
<keyword evidence="2" id="KW-1133">Transmembrane helix</keyword>
<proteinExistence type="predicted"/>
<dbReference type="EMBL" id="VSWD01000013">
    <property type="protein sequence ID" value="KAK3083956.1"/>
    <property type="molecule type" value="Genomic_DNA"/>
</dbReference>
<evidence type="ECO:0000256" key="1">
    <source>
        <dbReference type="SAM" id="MobiDB-lite"/>
    </source>
</evidence>
<evidence type="ECO:0000256" key="2">
    <source>
        <dbReference type="SAM" id="Phobius"/>
    </source>
</evidence>
<evidence type="ECO:0000313" key="4">
    <source>
        <dbReference type="Proteomes" id="UP001186944"/>
    </source>
</evidence>
<feature type="compositionally biased region" description="Basic and acidic residues" evidence="1">
    <location>
        <begin position="209"/>
        <end position="221"/>
    </location>
</feature>
<feature type="region of interest" description="Disordered" evidence="1">
    <location>
        <begin position="195"/>
        <end position="226"/>
    </location>
</feature>
<comment type="caution">
    <text evidence="3">The sequence shown here is derived from an EMBL/GenBank/DDBJ whole genome shotgun (WGS) entry which is preliminary data.</text>
</comment>
<organism evidence="3 4">
    <name type="scientific">Pinctada imbricata</name>
    <name type="common">Atlantic pearl-oyster</name>
    <name type="synonym">Pinctada martensii</name>
    <dbReference type="NCBI Taxonomy" id="66713"/>
    <lineage>
        <taxon>Eukaryota</taxon>
        <taxon>Metazoa</taxon>
        <taxon>Spiralia</taxon>
        <taxon>Lophotrochozoa</taxon>
        <taxon>Mollusca</taxon>
        <taxon>Bivalvia</taxon>
        <taxon>Autobranchia</taxon>
        <taxon>Pteriomorphia</taxon>
        <taxon>Pterioida</taxon>
        <taxon>Pterioidea</taxon>
        <taxon>Pteriidae</taxon>
        <taxon>Pinctada</taxon>
    </lineage>
</organism>
<feature type="transmembrane region" description="Helical" evidence="2">
    <location>
        <begin position="19"/>
        <end position="38"/>
    </location>
</feature>
<sequence>MIFSNVGGSLRKVKISTVLVLYGSCFLYVFISSAIIHIPSADNQPELPAIMKNFSRKAGIDNLQYMCAHYFTIYITPCIGSVMLYSFIILKMREFASNLMAHQERLNVQTPSKVSAVRAVARPMLAYMATFLLLWVPYIFCKLHKSSNENAYVVEIIEKAITGSILILNPIADGMFQASRRRCLLKYIRNSSNQVNSTNQENSQLTSHPHMDNHTKSKENSRPFYNSEYSKQPLYARRRGSDNDTPRISIINTPTQIIMMTTPPMDNLHLSPKGSIELLSPIFYRRKEDSPSRSMSFHTVQSNDCFIESISFRSSLLSVDQGPYSSTPGSIQASSRQSNKRLSVLRCKRSTNASIGHGYVRSSVATNSIPRTSFSSHRSGCGTGSIKK</sequence>
<feature type="compositionally biased region" description="Polar residues" evidence="1">
    <location>
        <begin position="195"/>
        <end position="207"/>
    </location>
</feature>
<protein>
    <recommendedName>
        <fullName evidence="5">G-protein coupled receptors family 1 profile domain-containing protein</fullName>
    </recommendedName>
</protein>